<evidence type="ECO:0000313" key="2">
    <source>
        <dbReference type="EMBL" id="GAA0238041.1"/>
    </source>
</evidence>
<name>A0ABP3DP29_9ACTN</name>
<dbReference type="PANTHER" id="PTHR43441">
    <property type="entry name" value="RIBOSOMAL-PROTEIN-SERINE ACETYLTRANSFERASE"/>
    <property type="match status" value="1"/>
</dbReference>
<dbReference type="InterPro" id="IPR016181">
    <property type="entry name" value="Acyl_CoA_acyltransferase"/>
</dbReference>
<dbReference type="PANTHER" id="PTHR43441:SF10">
    <property type="entry name" value="ACETYLTRANSFERASE"/>
    <property type="match status" value="1"/>
</dbReference>
<proteinExistence type="predicted"/>
<evidence type="ECO:0000313" key="3">
    <source>
        <dbReference type="Proteomes" id="UP001500967"/>
    </source>
</evidence>
<dbReference type="Gene3D" id="3.40.630.30">
    <property type="match status" value="1"/>
</dbReference>
<dbReference type="InterPro" id="IPR051908">
    <property type="entry name" value="Ribosomal_N-acetyltransferase"/>
</dbReference>
<comment type="caution">
    <text evidence="2">The sequence shown here is derived from an EMBL/GenBank/DDBJ whole genome shotgun (WGS) entry which is preliminary data.</text>
</comment>
<feature type="domain" description="N-acetyltransferase" evidence="1">
    <location>
        <begin position="14"/>
        <end position="181"/>
    </location>
</feature>
<accession>A0ABP3DP29</accession>
<dbReference type="Pfam" id="PF13302">
    <property type="entry name" value="Acetyltransf_3"/>
    <property type="match status" value="1"/>
</dbReference>
<organism evidence="2 3">
    <name type="scientific">Cryptosporangium japonicum</name>
    <dbReference type="NCBI Taxonomy" id="80872"/>
    <lineage>
        <taxon>Bacteria</taxon>
        <taxon>Bacillati</taxon>
        <taxon>Actinomycetota</taxon>
        <taxon>Actinomycetes</taxon>
        <taxon>Cryptosporangiales</taxon>
        <taxon>Cryptosporangiaceae</taxon>
        <taxon>Cryptosporangium</taxon>
    </lineage>
</organism>
<evidence type="ECO:0000259" key="1">
    <source>
        <dbReference type="PROSITE" id="PS51186"/>
    </source>
</evidence>
<gene>
    <name evidence="2" type="ORF">GCM10009539_24140</name>
</gene>
<sequence>MKRRMFAKPLGDGAELRPLEPWHSEELLANVDRGRESIGRWIRLADAVTDSASAHAFLRDYAEKAAADTGRIFGIWLHDELVGGVLFRIMDIPRGYAEAGCWLQPSATGRGLVTRATRAIIDWAITERGIHRVEWQVSTGNDASIAVAKRLGMQRDGVLREHYLFHGRRDDIEIWSVLAHEWR</sequence>
<dbReference type="SUPFAM" id="SSF55729">
    <property type="entry name" value="Acyl-CoA N-acyltransferases (Nat)"/>
    <property type="match status" value="1"/>
</dbReference>
<dbReference type="EMBL" id="BAAAGX010000009">
    <property type="protein sequence ID" value="GAA0238041.1"/>
    <property type="molecule type" value="Genomic_DNA"/>
</dbReference>
<dbReference type="Proteomes" id="UP001500967">
    <property type="component" value="Unassembled WGS sequence"/>
</dbReference>
<dbReference type="PROSITE" id="PS51186">
    <property type="entry name" value="GNAT"/>
    <property type="match status" value="1"/>
</dbReference>
<dbReference type="InterPro" id="IPR000182">
    <property type="entry name" value="GNAT_dom"/>
</dbReference>
<reference evidence="3" key="1">
    <citation type="journal article" date="2019" name="Int. J. Syst. Evol. Microbiol.">
        <title>The Global Catalogue of Microorganisms (GCM) 10K type strain sequencing project: providing services to taxonomists for standard genome sequencing and annotation.</title>
        <authorList>
            <consortium name="The Broad Institute Genomics Platform"/>
            <consortium name="The Broad Institute Genome Sequencing Center for Infectious Disease"/>
            <person name="Wu L."/>
            <person name="Ma J."/>
        </authorList>
    </citation>
    <scope>NUCLEOTIDE SEQUENCE [LARGE SCALE GENOMIC DNA]</scope>
    <source>
        <strain evidence="3">JCM 10425</strain>
    </source>
</reference>
<keyword evidence="3" id="KW-1185">Reference proteome</keyword>
<protein>
    <submittedName>
        <fullName evidence="2">GNAT family protein</fullName>
    </submittedName>
</protein>